<keyword evidence="2" id="KW-1185">Reference proteome</keyword>
<protein>
    <submittedName>
        <fullName evidence="1">Uncharacterized protein</fullName>
    </submittedName>
</protein>
<dbReference type="EMBL" id="ABCA03000054">
    <property type="protein sequence ID" value="EDR99814.1"/>
    <property type="molecule type" value="Genomic_DNA"/>
</dbReference>
<reference evidence="1" key="1">
    <citation type="submission" date="2007-10" db="EMBL/GenBank/DDBJ databases">
        <authorList>
            <person name="Fulton L."/>
            <person name="Clifton S."/>
            <person name="Fulton B."/>
            <person name="Xu J."/>
            <person name="Minx P."/>
            <person name="Pepin K.H."/>
            <person name="Johnson M."/>
            <person name="Thiruvilangam P."/>
            <person name="Bhonagiri V."/>
            <person name="Nash W.E."/>
            <person name="Mardis E.R."/>
            <person name="Wilson R.K."/>
        </authorList>
    </citation>
    <scope>NUCLEOTIDE SEQUENCE [LARGE SCALE GENOMIC DNA]</scope>
    <source>
        <strain evidence="1">DSM 15702</strain>
    </source>
</reference>
<evidence type="ECO:0000313" key="2">
    <source>
        <dbReference type="Proteomes" id="UP000005326"/>
    </source>
</evidence>
<dbReference type="AlphaFoldDB" id="B0MRF9"/>
<proteinExistence type="predicted"/>
<reference evidence="1" key="2">
    <citation type="submission" date="2014-06" db="EMBL/GenBank/DDBJ databases">
        <title>Draft genome sequence of Eubacterium siraeum (DSM 15702).</title>
        <authorList>
            <person name="Sudarsanam P."/>
            <person name="Ley R."/>
            <person name="Guruge J."/>
            <person name="Turnbaugh P.J."/>
            <person name="Mahowald M."/>
            <person name="Liep D."/>
            <person name="Gordon J."/>
        </authorList>
    </citation>
    <scope>NUCLEOTIDE SEQUENCE</scope>
    <source>
        <strain evidence="1">DSM 15702</strain>
    </source>
</reference>
<sequence>MLFPFIISAISHDTIYNYITFQLQSQLESLINAFKNGISTLFGY</sequence>
<accession>B0MRF9</accession>
<dbReference type="Proteomes" id="UP000005326">
    <property type="component" value="Unassembled WGS sequence"/>
</dbReference>
<name>B0MRF9_9FIRM</name>
<comment type="caution">
    <text evidence="1">The sequence shown here is derived from an EMBL/GenBank/DDBJ whole genome shotgun (WGS) entry which is preliminary data.</text>
</comment>
<gene>
    <name evidence="1" type="ORF">EUBSIR_02435</name>
</gene>
<evidence type="ECO:0000313" key="1">
    <source>
        <dbReference type="EMBL" id="EDR99814.1"/>
    </source>
</evidence>
<organism evidence="1 2">
    <name type="scientific">[Eubacterium] siraeum DSM 15702</name>
    <dbReference type="NCBI Taxonomy" id="428128"/>
    <lineage>
        <taxon>Bacteria</taxon>
        <taxon>Bacillati</taxon>
        <taxon>Bacillota</taxon>
        <taxon>Clostridia</taxon>
        <taxon>Eubacteriales</taxon>
        <taxon>Oscillospiraceae</taxon>
        <taxon>Oscillospiraceae incertae sedis</taxon>
    </lineage>
</organism>